<evidence type="ECO:0000256" key="2">
    <source>
        <dbReference type="ARBA" id="ARBA00007375"/>
    </source>
</evidence>
<feature type="transmembrane region" description="Helical" evidence="9">
    <location>
        <begin position="91"/>
        <end position="110"/>
    </location>
</feature>
<reference evidence="10 11" key="1">
    <citation type="journal article" date="2024" name="BMC Genomics">
        <title>De novo assembly and annotation of Popillia japonica's genome with initial clues to its potential as an invasive pest.</title>
        <authorList>
            <person name="Cucini C."/>
            <person name="Boschi S."/>
            <person name="Funari R."/>
            <person name="Cardaioli E."/>
            <person name="Iannotti N."/>
            <person name="Marturano G."/>
            <person name="Paoli F."/>
            <person name="Bruttini M."/>
            <person name="Carapelli A."/>
            <person name="Frati F."/>
            <person name="Nardi F."/>
        </authorList>
    </citation>
    <scope>NUCLEOTIDE SEQUENCE [LARGE SCALE GENOMIC DNA]</scope>
    <source>
        <strain evidence="10">DMR45628</strain>
    </source>
</reference>
<proteinExistence type="inferred from homology"/>
<evidence type="ECO:0000256" key="6">
    <source>
        <dbReference type="ARBA" id="ARBA00035673"/>
    </source>
</evidence>
<dbReference type="Proteomes" id="UP001458880">
    <property type="component" value="Unassembled WGS sequence"/>
</dbReference>
<feature type="transmembrane region" description="Helical" evidence="9">
    <location>
        <begin position="60"/>
        <end position="79"/>
    </location>
</feature>
<feature type="transmembrane region" description="Helical" evidence="9">
    <location>
        <begin position="192"/>
        <end position="213"/>
    </location>
</feature>
<evidence type="ECO:0000256" key="7">
    <source>
        <dbReference type="ARBA" id="ARBA00049458"/>
    </source>
</evidence>
<evidence type="ECO:0000313" key="10">
    <source>
        <dbReference type="EMBL" id="KAK9696327.1"/>
    </source>
</evidence>
<name>A0AAW1J0T1_POPJA</name>
<dbReference type="GO" id="GO:0016020">
    <property type="term" value="C:membrane"/>
    <property type="evidence" value="ECO:0007669"/>
    <property type="project" value="UniProtKB-SubCell"/>
</dbReference>
<dbReference type="AlphaFoldDB" id="A0AAW1J0T1"/>
<evidence type="ECO:0000256" key="3">
    <source>
        <dbReference type="ARBA" id="ARBA00022692"/>
    </source>
</evidence>
<feature type="transmembrane region" description="Helical" evidence="9">
    <location>
        <begin position="117"/>
        <end position="139"/>
    </location>
</feature>
<keyword evidence="5 9" id="KW-0472">Membrane</keyword>
<dbReference type="PANTHER" id="PTHR31885">
    <property type="entry name" value="GH04784P"/>
    <property type="match status" value="1"/>
</dbReference>
<feature type="transmembrane region" description="Helical" evidence="9">
    <location>
        <begin position="145"/>
        <end position="163"/>
    </location>
</feature>
<comment type="catalytic activity">
    <reaction evidence="7">
        <text>a 1-O-(1Z-alkenyl)-sn-glycero-3-phosphoethanolamine + H2O = a 2,3-saturated aldehyde + sn-glycero-3-phosphoethanolamine</text>
        <dbReference type="Rhea" id="RHEA:16905"/>
        <dbReference type="ChEBI" id="CHEBI:15377"/>
        <dbReference type="ChEBI" id="CHEBI:73359"/>
        <dbReference type="ChEBI" id="CHEBI:77288"/>
        <dbReference type="ChEBI" id="CHEBI:143890"/>
        <dbReference type="EC" id="3.3.2.2"/>
    </reaction>
</comment>
<comment type="caution">
    <text evidence="10">The sequence shown here is derived from an EMBL/GenBank/DDBJ whole genome shotgun (WGS) entry which is preliminary data.</text>
</comment>
<dbReference type="PANTHER" id="PTHR31885:SF6">
    <property type="entry name" value="GH04784P"/>
    <property type="match status" value="1"/>
</dbReference>
<gene>
    <name evidence="10" type="ORF">QE152_g31964</name>
</gene>
<comment type="similarity">
    <text evidence="2">Belongs to the TMEM86 family.</text>
</comment>
<keyword evidence="4 9" id="KW-1133">Transmembrane helix</keyword>
<dbReference type="EMBL" id="JASPKY010000454">
    <property type="protein sequence ID" value="KAK9696327.1"/>
    <property type="molecule type" value="Genomic_DNA"/>
</dbReference>
<comment type="catalytic activity">
    <reaction evidence="8">
        <text>a 1-O-(1Z-alkenyl)-sn-glycero-3-phosphocholine + H2O = a 2,3-saturated aldehyde + sn-glycerol 3-phosphocholine</text>
        <dbReference type="Rhea" id="RHEA:22544"/>
        <dbReference type="ChEBI" id="CHEBI:15377"/>
        <dbReference type="ChEBI" id="CHEBI:16870"/>
        <dbReference type="ChEBI" id="CHEBI:73359"/>
        <dbReference type="ChEBI" id="CHEBI:77287"/>
        <dbReference type="EC" id="3.3.2.2"/>
    </reaction>
</comment>
<dbReference type="Pfam" id="PF07947">
    <property type="entry name" value="YhhN"/>
    <property type="match status" value="1"/>
</dbReference>
<evidence type="ECO:0000256" key="8">
    <source>
        <dbReference type="ARBA" id="ARBA00049560"/>
    </source>
</evidence>
<evidence type="ECO:0000256" key="1">
    <source>
        <dbReference type="ARBA" id="ARBA00004141"/>
    </source>
</evidence>
<feature type="transmembrane region" description="Helical" evidence="9">
    <location>
        <begin position="225"/>
        <end position="246"/>
    </location>
</feature>
<keyword evidence="3 9" id="KW-0812">Transmembrane</keyword>
<comment type="subcellular location">
    <subcellularLocation>
        <location evidence="1">Membrane</location>
        <topology evidence="1">Multi-pass membrane protein</topology>
    </subcellularLocation>
</comment>
<feature type="transmembrane region" description="Helical" evidence="9">
    <location>
        <begin position="258"/>
        <end position="275"/>
    </location>
</feature>
<organism evidence="10 11">
    <name type="scientific">Popillia japonica</name>
    <name type="common">Japanese beetle</name>
    <dbReference type="NCBI Taxonomy" id="7064"/>
    <lineage>
        <taxon>Eukaryota</taxon>
        <taxon>Metazoa</taxon>
        <taxon>Ecdysozoa</taxon>
        <taxon>Arthropoda</taxon>
        <taxon>Hexapoda</taxon>
        <taxon>Insecta</taxon>
        <taxon>Pterygota</taxon>
        <taxon>Neoptera</taxon>
        <taxon>Endopterygota</taxon>
        <taxon>Coleoptera</taxon>
        <taxon>Polyphaga</taxon>
        <taxon>Scarabaeiformia</taxon>
        <taxon>Scarabaeidae</taxon>
        <taxon>Rutelinae</taxon>
        <taxon>Popillia</taxon>
    </lineage>
</organism>
<evidence type="ECO:0000256" key="5">
    <source>
        <dbReference type="ARBA" id="ARBA00023136"/>
    </source>
</evidence>
<dbReference type="EC" id="3.3.2.2" evidence="6"/>
<dbReference type="GO" id="GO:0047408">
    <property type="term" value="F:alkenylglycerophosphocholine hydrolase activity"/>
    <property type="evidence" value="ECO:0007669"/>
    <property type="project" value="UniProtKB-EC"/>
</dbReference>
<evidence type="ECO:0000256" key="9">
    <source>
        <dbReference type="SAM" id="Phobius"/>
    </source>
</evidence>
<sequence>MTAAVESPIIVNLGALSHDTRTEPGRWTTRQFLSKLHGLRDPAKHFAPLLRSKMLNFSEICGVLTKLIPFVLTIVTYFTQFVPLHSKIADAFIKCLPIVCLIIFVGLCSMDMDREAIWYVRVIILGLIFCGAGDAILVWHHLFELGVLAFAIGHICYMIAFGFEPLAWRLGIGVGICATGLLGYLGPNVDEVFQLIGVIIYAYIIFAMVWRALARLTIVTNWSWSKFLTAFGAIIFATSDLMLALNKFIVELDNSREIIMSTYYTAQLLIALSVLEPRMPTKQITVWRWTIWCI</sequence>
<feature type="transmembrane region" description="Helical" evidence="9">
    <location>
        <begin position="170"/>
        <end position="186"/>
    </location>
</feature>
<keyword evidence="11" id="KW-1185">Reference proteome</keyword>
<accession>A0AAW1J0T1</accession>
<evidence type="ECO:0000256" key="4">
    <source>
        <dbReference type="ARBA" id="ARBA00022989"/>
    </source>
</evidence>
<evidence type="ECO:0000313" key="11">
    <source>
        <dbReference type="Proteomes" id="UP001458880"/>
    </source>
</evidence>
<dbReference type="InterPro" id="IPR012506">
    <property type="entry name" value="TMEM86B-like"/>
</dbReference>
<protein>
    <recommendedName>
        <fullName evidence="6">lysoplasmalogenase</fullName>
        <ecNumber evidence="6">3.3.2.2</ecNumber>
    </recommendedName>
</protein>